<dbReference type="AlphaFoldDB" id="A0A8B6EAC6"/>
<name>A0A8B6EAC6_MYTGA</name>
<evidence type="ECO:0000313" key="1">
    <source>
        <dbReference type="EMBL" id="VDI31223.1"/>
    </source>
</evidence>
<proteinExistence type="predicted"/>
<comment type="caution">
    <text evidence="1">The sequence shown here is derived from an EMBL/GenBank/DDBJ whole genome shotgun (WGS) entry which is preliminary data.</text>
</comment>
<evidence type="ECO:0000313" key="2">
    <source>
        <dbReference type="Proteomes" id="UP000596742"/>
    </source>
</evidence>
<organism evidence="1 2">
    <name type="scientific">Mytilus galloprovincialis</name>
    <name type="common">Mediterranean mussel</name>
    <dbReference type="NCBI Taxonomy" id="29158"/>
    <lineage>
        <taxon>Eukaryota</taxon>
        <taxon>Metazoa</taxon>
        <taxon>Spiralia</taxon>
        <taxon>Lophotrochozoa</taxon>
        <taxon>Mollusca</taxon>
        <taxon>Bivalvia</taxon>
        <taxon>Autobranchia</taxon>
        <taxon>Pteriomorphia</taxon>
        <taxon>Mytilida</taxon>
        <taxon>Mytiloidea</taxon>
        <taxon>Mytilidae</taxon>
        <taxon>Mytilinae</taxon>
        <taxon>Mytilus</taxon>
    </lineage>
</organism>
<gene>
    <name evidence="1" type="ORF">MGAL_10B004590</name>
</gene>
<protein>
    <submittedName>
        <fullName evidence="1">Uncharacterized protein</fullName>
    </submittedName>
</protein>
<accession>A0A8B6EAC6</accession>
<dbReference type="OrthoDB" id="10562337at2759"/>
<keyword evidence="2" id="KW-1185">Reference proteome</keyword>
<dbReference type="EMBL" id="UYJE01004768">
    <property type="protein sequence ID" value="VDI31223.1"/>
    <property type="molecule type" value="Genomic_DNA"/>
</dbReference>
<sequence>MAIQRIQMLQNIDKRLALAITGIVRGKAIKRDDILTMVKHTRKYFGYSEEPFQFITYIISSCDNKKLQQNQWTMLEVFFKSDEGQRIIKEVLNAVHISEEILDFFTMLIKANNLENAVTQIFEKLLPLASESAEQIANAIYLEKQILHGEIPTAGIPFLLYLLQHVRVEGVTINAIKDFAKEGNVDVLIVWLSKTSDVNQSVLNERGATLMNDCSVISIVNGMFITYSKKHNIHPAIRTDLELIMNTKPPEHKRKELRYIFDRTEDTA</sequence>
<dbReference type="Proteomes" id="UP000596742">
    <property type="component" value="Unassembled WGS sequence"/>
</dbReference>
<reference evidence="1" key="1">
    <citation type="submission" date="2018-11" db="EMBL/GenBank/DDBJ databases">
        <authorList>
            <person name="Alioto T."/>
            <person name="Alioto T."/>
        </authorList>
    </citation>
    <scope>NUCLEOTIDE SEQUENCE</scope>
</reference>